<feature type="binding site" evidence="20">
    <location>
        <position position="501"/>
    </location>
    <ligand>
        <name>ATP</name>
        <dbReference type="ChEBI" id="CHEBI:30616"/>
    </ligand>
</feature>
<dbReference type="SUPFAM" id="SSF56112">
    <property type="entry name" value="Protein kinase-like (PK-like)"/>
    <property type="match status" value="1"/>
</dbReference>
<evidence type="ECO:0000256" key="20">
    <source>
        <dbReference type="PROSITE-ProRule" id="PRU10141"/>
    </source>
</evidence>
<evidence type="ECO:0000256" key="21">
    <source>
        <dbReference type="SAM" id="Phobius"/>
    </source>
</evidence>
<evidence type="ECO:0000256" key="10">
    <source>
        <dbReference type="ARBA" id="ARBA00022737"/>
    </source>
</evidence>
<keyword evidence="13 20" id="KW-0067">ATP-binding</keyword>
<dbReference type="PANTHER" id="PTHR27008:SF499">
    <property type="entry name" value="OS06G0581500 PROTEIN"/>
    <property type="match status" value="1"/>
</dbReference>
<dbReference type="SUPFAM" id="SSF52058">
    <property type="entry name" value="L domain-like"/>
    <property type="match status" value="2"/>
</dbReference>
<protein>
    <recommendedName>
        <fullName evidence="2">non-specific serine/threonine protein kinase</fullName>
        <ecNumber evidence="2">2.7.11.1</ecNumber>
    </recommendedName>
</protein>
<evidence type="ECO:0000256" key="15">
    <source>
        <dbReference type="ARBA" id="ARBA00023136"/>
    </source>
</evidence>
<comment type="catalytic activity">
    <reaction evidence="18">
        <text>L-threonyl-[protein] + ATP = O-phospho-L-threonyl-[protein] + ADP + H(+)</text>
        <dbReference type="Rhea" id="RHEA:46608"/>
        <dbReference type="Rhea" id="RHEA-COMP:11060"/>
        <dbReference type="Rhea" id="RHEA-COMP:11605"/>
        <dbReference type="ChEBI" id="CHEBI:15378"/>
        <dbReference type="ChEBI" id="CHEBI:30013"/>
        <dbReference type="ChEBI" id="CHEBI:30616"/>
        <dbReference type="ChEBI" id="CHEBI:61977"/>
        <dbReference type="ChEBI" id="CHEBI:456216"/>
        <dbReference type="EC" id="2.7.11.1"/>
    </reaction>
</comment>
<keyword evidence="7" id="KW-0808">Transferase</keyword>
<keyword evidence="17" id="KW-0325">Glycoprotein</keyword>
<dbReference type="EC" id="2.7.11.1" evidence="2"/>
<accession>A0AAP0PR34</accession>
<dbReference type="InterPro" id="IPR001611">
    <property type="entry name" value="Leu-rich_rpt"/>
</dbReference>
<comment type="subcellular location">
    <subcellularLocation>
        <location evidence="1">Cell membrane</location>
        <topology evidence="1">Single-pass membrane protein</topology>
    </subcellularLocation>
</comment>
<dbReference type="PROSITE" id="PS00107">
    <property type="entry name" value="PROTEIN_KINASE_ATP"/>
    <property type="match status" value="1"/>
</dbReference>
<evidence type="ECO:0000256" key="6">
    <source>
        <dbReference type="ARBA" id="ARBA00022614"/>
    </source>
</evidence>
<dbReference type="GO" id="GO:0005886">
    <property type="term" value="C:plasma membrane"/>
    <property type="evidence" value="ECO:0007669"/>
    <property type="project" value="UniProtKB-SubCell"/>
</dbReference>
<dbReference type="SMART" id="SM00220">
    <property type="entry name" value="S_TKc"/>
    <property type="match status" value="1"/>
</dbReference>
<comment type="caution">
    <text evidence="23">The sequence shown here is derived from an EMBL/GenBank/DDBJ whole genome shotgun (WGS) entry which is preliminary data.</text>
</comment>
<dbReference type="GO" id="GO:0005524">
    <property type="term" value="F:ATP binding"/>
    <property type="evidence" value="ECO:0007669"/>
    <property type="project" value="UniProtKB-UniRule"/>
</dbReference>
<keyword evidence="4" id="KW-0723">Serine/threonine-protein kinase</keyword>
<dbReference type="InterPro" id="IPR017441">
    <property type="entry name" value="Protein_kinase_ATP_BS"/>
</dbReference>
<dbReference type="InterPro" id="IPR008271">
    <property type="entry name" value="Ser/Thr_kinase_AS"/>
</dbReference>
<evidence type="ECO:0000256" key="5">
    <source>
        <dbReference type="ARBA" id="ARBA00022553"/>
    </source>
</evidence>
<evidence type="ECO:0000313" key="23">
    <source>
        <dbReference type="EMBL" id="KAK9153563.1"/>
    </source>
</evidence>
<dbReference type="InterPro" id="IPR011009">
    <property type="entry name" value="Kinase-like_dom_sf"/>
</dbReference>
<keyword evidence="5" id="KW-0597">Phosphoprotein</keyword>
<keyword evidence="10" id="KW-0677">Repeat</keyword>
<evidence type="ECO:0000256" key="13">
    <source>
        <dbReference type="ARBA" id="ARBA00022840"/>
    </source>
</evidence>
<name>A0AAP0PR34_9MAGN</name>
<keyword evidence="9" id="KW-0732">Signal</keyword>
<comment type="catalytic activity">
    <reaction evidence="19">
        <text>L-seryl-[protein] + ATP = O-phospho-L-seryl-[protein] + ADP + H(+)</text>
        <dbReference type="Rhea" id="RHEA:17989"/>
        <dbReference type="Rhea" id="RHEA-COMP:9863"/>
        <dbReference type="Rhea" id="RHEA-COMP:11604"/>
        <dbReference type="ChEBI" id="CHEBI:15378"/>
        <dbReference type="ChEBI" id="CHEBI:29999"/>
        <dbReference type="ChEBI" id="CHEBI:30616"/>
        <dbReference type="ChEBI" id="CHEBI:83421"/>
        <dbReference type="ChEBI" id="CHEBI:456216"/>
        <dbReference type="EC" id="2.7.11.1"/>
    </reaction>
</comment>
<evidence type="ECO:0000256" key="19">
    <source>
        <dbReference type="ARBA" id="ARBA00048679"/>
    </source>
</evidence>
<dbReference type="AlphaFoldDB" id="A0AAP0PR34"/>
<dbReference type="FunFam" id="3.80.10.10:FF:000288">
    <property type="entry name" value="LRR receptor-like serine/threonine-protein kinase EFR"/>
    <property type="match status" value="1"/>
</dbReference>
<evidence type="ECO:0000256" key="12">
    <source>
        <dbReference type="ARBA" id="ARBA00022777"/>
    </source>
</evidence>
<evidence type="ECO:0000256" key="8">
    <source>
        <dbReference type="ARBA" id="ARBA00022692"/>
    </source>
</evidence>
<evidence type="ECO:0000256" key="3">
    <source>
        <dbReference type="ARBA" id="ARBA00022475"/>
    </source>
</evidence>
<evidence type="ECO:0000256" key="11">
    <source>
        <dbReference type="ARBA" id="ARBA00022741"/>
    </source>
</evidence>
<evidence type="ECO:0000256" key="16">
    <source>
        <dbReference type="ARBA" id="ARBA00023170"/>
    </source>
</evidence>
<evidence type="ECO:0000313" key="24">
    <source>
        <dbReference type="Proteomes" id="UP001417504"/>
    </source>
</evidence>
<evidence type="ECO:0000256" key="2">
    <source>
        <dbReference type="ARBA" id="ARBA00012513"/>
    </source>
</evidence>
<keyword evidence="16" id="KW-0675">Receptor</keyword>
<dbReference type="PROSITE" id="PS50011">
    <property type="entry name" value="PROTEIN_KINASE_DOM"/>
    <property type="match status" value="1"/>
</dbReference>
<dbReference type="FunFam" id="3.80.10.10:FF:000383">
    <property type="entry name" value="Leucine-rich repeat receptor protein kinase EMS1"/>
    <property type="match status" value="1"/>
</dbReference>
<gene>
    <name evidence="23" type="ORF">Sjap_001043</name>
</gene>
<dbReference type="GO" id="GO:0004674">
    <property type="term" value="F:protein serine/threonine kinase activity"/>
    <property type="evidence" value="ECO:0007669"/>
    <property type="project" value="UniProtKB-KW"/>
</dbReference>
<keyword evidence="3" id="KW-1003">Cell membrane</keyword>
<evidence type="ECO:0000256" key="14">
    <source>
        <dbReference type="ARBA" id="ARBA00022989"/>
    </source>
</evidence>
<keyword evidence="14 21" id="KW-1133">Transmembrane helix</keyword>
<dbReference type="InterPro" id="IPR051809">
    <property type="entry name" value="Plant_receptor-like_S/T_kinase"/>
</dbReference>
<keyword evidence="11 20" id="KW-0547">Nucleotide-binding</keyword>
<dbReference type="Pfam" id="PF00560">
    <property type="entry name" value="LRR_1"/>
    <property type="match status" value="6"/>
</dbReference>
<dbReference type="InterPro" id="IPR000719">
    <property type="entry name" value="Prot_kinase_dom"/>
</dbReference>
<sequence length="778" mass="85730">MIYNMSSIEVLDMAENNLHGNLPQDMGHTLPNLTELYLGGNKFSGTIPKSLANASWLRNLELSSNNFVGRVPKSLGSLQNLNRINLESNHLGSGKEGDLDFITSLTNCKNLQLLALDNNLLGGVLPNSISNLSANLSQFFLGRNQIHGNILPSIGNLTKLIELALEENLFTGSIPSSLGKLQNMQLLSLYKNRLTGNIPPSLGNISLLGVLDLSNNYLEGNIPTTLSQCKFLQRLYLYKNNLSGTIPKQVLTGPFSQSIIDLDVSMNSLTGPLPPEVGNLKNLFHLDVSHNKLIGEIPSTLGTCASLKYLHLEANSLMGEIPMTLNALKDLSDLDLSKNNLSGPIPKYLENLPLLKLNLSSNNLEGEVPKEGAFKNASAVFVGGNTKLCGGIVELHLPRCTEKPSIKRGRSLNHKKIIGLIISVVGCLLLFFFVLMYRRMRKTKKRSSTPSMDKFDRIKLSYEDLFKATNGFSATNLIGSGSFGSVYKGVLNRDEAMVAVKVLNLQQRGASKTFKAEYSKGNDFKALVFELMPNGNLEQWLHPRHNNEHNQQRKLSFVQRLSILIDVASALDYLHHHCHTMIVHCDLKPSNILLDADMTAHVGDFGLARLFPPTHQNFSSTQSSSIGMKGSIGYSAPEYGIGGEASTQGDVYSFGILMLEMITGRRPTDGMFGDDLNLHMFAKMAMISESVVQILDAELLIAEETMIAEDGPSRNETSNRRGEKMRECAMRLMKIGVECSKEASRERMDMRDVTKELNSIRNHLHDDVRTIAVASTSN</sequence>
<evidence type="ECO:0000256" key="17">
    <source>
        <dbReference type="ARBA" id="ARBA00023180"/>
    </source>
</evidence>
<keyword evidence="12" id="KW-0418">Kinase</keyword>
<dbReference type="Proteomes" id="UP001417504">
    <property type="component" value="Unassembled WGS sequence"/>
</dbReference>
<reference evidence="23 24" key="1">
    <citation type="submission" date="2024-01" db="EMBL/GenBank/DDBJ databases">
        <title>Genome assemblies of Stephania.</title>
        <authorList>
            <person name="Yang L."/>
        </authorList>
    </citation>
    <scope>NUCLEOTIDE SEQUENCE [LARGE SCALE GENOMIC DNA]</scope>
    <source>
        <strain evidence="23">QJT</strain>
        <tissue evidence="23">Leaf</tissue>
    </source>
</reference>
<feature type="domain" description="Protein kinase" evidence="22">
    <location>
        <begin position="472"/>
        <end position="768"/>
    </location>
</feature>
<keyword evidence="24" id="KW-1185">Reference proteome</keyword>
<evidence type="ECO:0000256" key="9">
    <source>
        <dbReference type="ARBA" id="ARBA00022729"/>
    </source>
</evidence>
<dbReference type="PANTHER" id="PTHR27008">
    <property type="entry name" value="OS04G0122200 PROTEIN"/>
    <property type="match status" value="1"/>
</dbReference>
<dbReference type="PROSITE" id="PS00108">
    <property type="entry name" value="PROTEIN_KINASE_ST"/>
    <property type="match status" value="1"/>
</dbReference>
<dbReference type="Gene3D" id="3.30.200.20">
    <property type="entry name" value="Phosphorylase Kinase, domain 1"/>
    <property type="match status" value="1"/>
</dbReference>
<dbReference type="SMART" id="SM00365">
    <property type="entry name" value="LRR_SD22"/>
    <property type="match status" value="5"/>
</dbReference>
<keyword evidence="15 21" id="KW-0472">Membrane</keyword>
<dbReference type="InterPro" id="IPR032675">
    <property type="entry name" value="LRR_dom_sf"/>
</dbReference>
<evidence type="ECO:0000256" key="7">
    <source>
        <dbReference type="ARBA" id="ARBA00022679"/>
    </source>
</evidence>
<evidence type="ECO:0000259" key="22">
    <source>
        <dbReference type="PROSITE" id="PS50011"/>
    </source>
</evidence>
<keyword evidence="8 21" id="KW-0812">Transmembrane</keyword>
<proteinExistence type="predicted"/>
<evidence type="ECO:0000256" key="4">
    <source>
        <dbReference type="ARBA" id="ARBA00022527"/>
    </source>
</evidence>
<keyword evidence="6" id="KW-0433">Leucine-rich repeat</keyword>
<dbReference type="Pfam" id="PF00069">
    <property type="entry name" value="Pkinase"/>
    <property type="match status" value="1"/>
</dbReference>
<dbReference type="FunFam" id="1.10.510.10:FF:000358">
    <property type="entry name" value="Putative leucine-rich repeat receptor-like serine/threonine-protein kinase"/>
    <property type="match status" value="1"/>
</dbReference>
<evidence type="ECO:0000256" key="18">
    <source>
        <dbReference type="ARBA" id="ARBA00047899"/>
    </source>
</evidence>
<dbReference type="EMBL" id="JBBNAE010000001">
    <property type="protein sequence ID" value="KAK9153563.1"/>
    <property type="molecule type" value="Genomic_DNA"/>
</dbReference>
<dbReference type="Gene3D" id="3.80.10.10">
    <property type="entry name" value="Ribonuclease Inhibitor"/>
    <property type="match status" value="2"/>
</dbReference>
<feature type="transmembrane region" description="Helical" evidence="21">
    <location>
        <begin position="417"/>
        <end position="437"/>
    </location>
</feature>
<dbReference type="Gene3D" id="1.10.510.10">
    <property type="entry name" value="Transferase(Phosphotransferase) domain 1"/>
    <property type="match status" value="1"/>
</dbReference>
<organism evidence="23 24">
    <name type="scientific">Stephania japonica</name>
    <dbReference type="NCBI Taxonomy" id="461633"/>
    <lineage>
        <taxon>Eukaryota</taxon>
        <taxon>Viridiplantae</taxon>
        <taxon>Streptophyta</taxon>
        <taxon>Embryophyta</taxon>
        <taxon>Tracheophyta</taxon>
        <taxon>Spermatophyta</taxon>
        <taxon>Magnoliopsida</taxon>
        <taxon>Ranunculales</taxon>
        <taxon>Menispermaceae</taxon>
        <taxon>Menispermoideae</taxon>
        <taxon>Cissampelideae</taxon>
        <taxon>Stephania</taxon>
    </lineage>
</organism>
<evidence type="ECO:0000256" key="1">
    <source>
        <dbReference type="ARBA" id="ARBA00004162"/>
    </source>
</evidence>